<proteinExistence type="predicted"/>
<dbReference type="SMART" id="SM00388">
    <property type="entry name" value="HisKA"/>
    <property type="match status" value="1"/>
</dbReference>
<keyword evidence="4" id="KW-0597">Phosphoprotein</keyword>
<dbReference type="EMBL" id="JXTP01000053">
    <property type="protein sequence ID" value="KIU27145.1"/>
    <property type="molecule type" value="Genomic_DNA"/>
</dbReference>
<evidence type="ECO:0000256" key="2">
    <source>
        <dbReference type="ARBA" id="ARBA00004370"/>
    </source>
</evidence>
<dbReference type="SMART" id="SM00304">
    <property type="entry name" value="HAMP"/>
    <property type="match status" value="1"/>
</dbReference>
<protein>
    <recommendedName>
        <fullName evidence="3">histidine kinase</fullName>
        <ecNumber evidence="3">2.7.13.3</ecNumber>
    </recommendedName>
</protein>
<evidence type="ECO:0000256" key="11">
    <source>
        <dbReference type="SAM" id="Phobius"/>
    </source>
</evidence>
<dbReference type="Gene3D" id="6.10.340.10">
    <property type="match status" value="1"/>
</dbReference>
<dbReference type="InterPro" id="IPR003661">
    <property type="entry name" value="HisK_dim/P_dom"/>
</dbReference>
<feature type="domain" description="HAMP" evidence="13">
    <location>
        <begin position="181"/>
        <end position="234"/>
    </location>
</feature>
<evidence type="ECO:0000256" key="4">
    <source>
        <dbReference type="ARBA" id="ARBA00022553"/>
    </source>
</evidence>
<dbReference type="InterPro" id="IPR003660">
    <property type="entry name" value="HAMP_dom"/>
</dbReference>
<keyword evidence="7 14" id="KW-0418">Kinase</keyword>
<evidence type="ECO:0000256" key="5">
    <source>
        <dbReference type="ARBA" id="ARBA00022679"/>
    </source>
</evidence>
<dbReference type="Gene3D" id="1.10.287.130">
    <property type="match status" value="1"/>
</dbReference>
<dbReference type="InterPro" id="IPR036097">
    <property type="entry name" value="HisK_dim/P_sf"/>
</dbReference>
<keyword evidence="8 11" id="KW-1133">Transmembrane helix</keyword>
<dbReference type="InterPro" id="IPR005467">
    <property type="entry name" value="His_kinase_dom"/>
</dbReference>
<evidence type="ECO:0000313" key="15">
    <source>
        <dbReference type="Proteomes" id="UP000033203"/>
    </source>
</evidence>
<evidence type="ECO:0000256" key="1">
    <source>
        <dbReference type="ARBA" id="ARBA00000085"/>
    </source>
</evidence>
<reference evidence="14 15" key="1">
    <citation type="submission" date="2015-01" db="EMBL/GenBank/DDBJ databases">
        <title>Genome of Sphingomonas taxi strain 30a.</title>
        <authorList>
            <person name="Eevers N."/>
            <person name="Van Hamme J."/>
            <person name="Bottos E."/>
            <person name="Weyens N."/>
            <person name="Vangronsveld J."/>
        </authorList>
    </citation>
    <scope>NUCLEOTIDE SEQUENCE [LARGE SCALE GENOMIC DNA]</scope>
    <source>
        <strain evidence="14 15">30a</strain>
    </source>
</reference>
<dbReference type="InterPro" id="IPR036890">
    <property type="entry name" value="HATPase_C_sf"/>
</dbReference>
<dbReference type="Pfam" id="PF02518">
    <property type="entry name" value="HATPase_c"/>
    <property type="match status" value="1"/>
</dbReference>
<evidence type="ECO:0000256" key="3">
    <source>
        <dbReference type="ARBA" id="ARBA00012438"/>
    </source>
</evidence>
<organism evidence="14 15">
    <name type="scientific">Sphingomonas melonis</name>
    <dbReference type="NCBI Taxonomy" id="152682"/>
    <lineage>
        <taxon>Bacteria</taxon>
        <taxon>Pseudomonadati</taxon>
        <taxon>Pseudomonadota</taxon>
        <taxon>Alphaproteobacteria</taxon>
        <taxon>Sphingomonadales</taxon>
        <taxon>Sphingomonadaceae</taxon>
        <taxon>Sphingomonas</taxon>
    </lineage>
</organism>
<comment type="catalytic activity">
    <reaction evidence="1">
        <text>ATP + protein L-histidine = ADP + protein N-phospho-L-histidine.</text>
        <dbReference type="EC" id="2.7.13.3"/>
    </reaction>
</comment>
<dbReference type="GO" id="GO:0005886">
    <property type="term" value="C:plasma membrane"/>
    <property type="evidence" value="ECO:0007669"/>
    <property type="project" value="TreeGrafter"/>
</dbReference>
<gene>
    <name evidence="14" type="ORF">SR41_11165</name>
</gene>
<sequence length="454" mass="48077">MPRGRRLRAPRSLRALTWIFVAAMIAATLGTGVAIYTAQRRAIVQLVDQRIATAVDAIAHEGERPMPTPVLVERLRMLASDRDTGDIGAMLVDAQGRQIGGNIRLRQVPPRGFSSLHSDDGIKGLTAGRAYTGDVGDGRRLTMIAETEPFDDSGTARLRSYLAGFGSILLVVGVGLVMFSRLVERRIGAMRATAAAIVDGDMQRRVPTEGDGGAFDAQAHAFNAMLDRTAELMRGIAEVSSDIAHDLRSPLARLRGQLVQLERRADTPAMRDGLSAAIAQSDTILGMFAAILRIAEVEGGARRAGFARFDLGELVAEVGEMMAPVVEDDAHVLVCDPVAALPVHADRQLLTQVLVNLIVNAVRHTPAGTRITLSAVAVRGLAIVRVADNGPGIAAADRATALRRFGRLDASRSTGGFGLGLPLAAAIARLHHGELSLEDAAPGLRVVLSVPLVG</sequence>
<dbReference type="InterPro" id="IPR004358">
    <property type="entry name" value="Sig_transdc_His_kin-like_C"/>
</dbReference>
<evidence type="ECO:0000259" key="12">
    <source>
        <dbReference type="PROSITE" id="PS50109"/>
    </source>
</evidence>
<keyword evidence="9" id="KW-0902">Two-component regulatory system</keyword>
<feature type="transmembrane region" description="Helical" evidence="11">
    <location>
        <begin position="12"/>
        <end position="36"/>
    </location>
</feature>
<comment type="subcellular location">
    <subcellularLocation>
        <location evidence="2">Membrane</location>
    </subcellularLocation>
</comment>
<evidence type="ECO:0000259" key="13">
    <source>
        <dbReference type="PROSITE" id="PS50885"/>
    </source>
</evidence>
<keyword evidence="5" id="KW-0808">Transferase</keyword>
<evidence type="ECO:0000256" key="9">
    <source>
        <dbReference type="ARBA" id="ARBA00023012"/>
    </source>
</evidence>
<dbReference type="AlphaFoldDB" id="A0A0D1M576"/>
<name>A0A0D1M576_9SPHN</name>
<evidence type="ECO:0000256" key="6">
    <source>
        <dbReference type="ARBA" id="ARBA00022692"/>
    </source>
</evidence>
<dbReference type="InterPro" id="IPR003594">
    <property type="entry name" value="HATPase_dom"/>
</dbReference>
<keyword evidence="6 11" id="KW-0812">Transmembrane</keyword>
<dbReference type="Gene3D" id="3.30.565.10">
    <property type="entry name" value="Histidine kinase-like ATPase, C-terminal domain"/>
    <property type="match status" value="1"/>
</dbReference>
<dbReference type="PANTHER" id="PTHR45436:SF8">
    <property type="entry name" value="HISTIDINE KINASE"/>
    <property type="match status" value="1"/>
</dbReference>
<dbReference type="GO" id="GO:0000155">
    <property type="term" value="F:phosphorelay sensor kinase activity"/>
    <property type="evidence" value="ECO:0007669"/>
    <property type="project" value="InterPro"/>
</dbReference>
<accession>A0A0D1M576</accession>
<dbReference type="CDD" id="cd00082">
    <property type="entry name" value="HisKA"/>
    <property type="match status" value="1"/>
</dbReference>
<evidence type="ECO:0000313" key="14">
    <source>
        <dbReference type="EMBL" id="KIU27145.1"/>
    </source>
</evidence>
<keyword evidence="10 11" id="KW-0472">Membrane</keyword>
<dbReference type="SMART" id="SM00387">
    <property type="entry name" value="HATPase_c"/>
    <property type="match status" value="1"/>
</dbReference>
<dbReference type="Proteomes" id="UP000033203">
    <property type="component" value="Unassembled WGS sequence"/>
</dbReference>
<dbReference type="SUPFAM" id="SSF55874">
    <property type="entry name" value="ATPase domain of HSP90 chaperone/DNA topoisomerase II/histidine kinase"/>
    <property type="match status" value="1"/>
</dbReference>
<dbReference type="InterPro" id="IPR050428">
    <property type="entry name" value="TCS_sensor_his_kinase"/>
</dbReference>
<dbReference type="CDD" id="cd00075">
    <property type="entry name" value="HATPase"/>
    <property type="match status" value="1"/>
</dbReference>
<evidence type="ECO:0000256" key="7">
    <source>
        <dbReference type="ARBA" id="ARBA00022777"/>
    </source>
</evidence>
<dbReference type="PROSITE" id="PS50109">
    <property type="entry name" value="HIS_KIN"/>
    <property type="match status" value="1"/>
</dbReference>
<evidence type="ECO:0000256" key="10">
    <source>
        <dbReference type="ARBA" id="ARBA00023136"/>
    </source>
</evidence>
<evidence type="ECO:0000256" key="8">
    <source>
        <dbReference type="ARBA" id="ARBA00022989"/>
    </source>
</evidence>
<dbReference type="PROSITE" id="PS50885">
    <property type="entry name" value="HAMP"/>
    <property type="match status" value="1"/>
</dbReference>
<feature type="domain" description="Histidine kinase" evidence="12">
    <location>
        <begin position="242"/>
        <end position="454"/>
    </location>
</feature>
<dbReference type="SUPFAM" id="SSF47384">
    <property type="entry name" value="Homodimeric domain of signal transducing histidine kinase"/>
    <property type="match status" value="1"/>
</dbReference>
<dbReference type="PATRIC" id="fig|1549858.7.peg.2728"/>
<feature type="transmembrane region" description="Helical" evidence="11">
    <location>
        <begin position="161"/>
        <end position="183"/>
    </location>
</feature>
<dbReference type="PRINTS" id="PR00344">
    <property type="entry name" value="BCTRLSENSOR"/>
</dbReference>
<dbReference type="EC" id="2.7.13.3" evidence="3"/>
<comment type="caution">
    <text evidence="14">The sequence shown here is derived from an EMBL/GenBank/DDBJ whole genome shotgun (WGS) entry which is preliminary data.</text>
</comment>
<dbReference type="PANTHER" id="PTHR45436">
    <property type="entry name" value="SENSOR HISTIDINE KINASE YKOH"/>
    <property type="match status" value="1"/>
</dbReference>